<proteinExistence type="predicted"/>
<dbReference type="InterPro" id="IPR015927">
    <property type="entry name" value="Peptidase_S24_S26A/B/C"/>
</dbReference>
<evidence type="ECO:0000313" key="2">
    <source>
        <dbReference type="EMBL" id="OPA76714.1"/>
    </source>
</evidence>
<dbReference type="RefSeq" id="WP_078499732.1">
    <property type="nucleotide sequence ID" value="NZ_MSZX01000006.1"/>
</dbReference>
<dbReference type="Proteomes" id="UP000190188">
    <property type="component" value="Unassembled WGS sequence"/>
</dbReference>
<dbReference type="InterPro" id="IPR036286">
    <property type="entry name" value="LexA/Signal_pep-like_sf"/>
</dbReference>
<dbReference type="SUPFAM" id="SSF51306">
    <property type="entry name" value="LexA/Signal peptidase"/>
    <property type="match status" value="1"/>
</dbReference>
<dbReference type="STRING" id="1324314.BVG16_16215"/>
<protein>
    <recommendedName>
        <fullName evidence="1">Peptidase S24/S26A/S26B/S26C domain-containing protein</fullName>
    </recommendedName>
</protein>
<organism evidence="2 3">
    <name type="scientific">Paenibacillus selenitireducens</name>
    <dbReference type="NCBI Taxonomy" id="1324314"/>
    <lineage>
        <taxon>Bacteria</taxon>
        <taxon>Bacillati</taxon>
        <taxon>Bacillota</taxon>
        <taxon>Bacilli</taxon>
        <taxon>Bacillales</taxon>
        <taxon>Paenibacillaceae</taxon>
        <taxon>Paenibacillus</taxon>
    </lineage>
</organism>
<keyword evidence="3" id="KW-1185">Reference proteome</keyword>
<dbReference type="AlphaFoldDB" id="A0A1T2X9Y5"/>
<accession>A0A1T2X9Y5</accession>
<comment type="caution">
    <text evidence="2">The sequence shown here is derived from an EMBL/GenBank/DDBJ whole genome shotgun (WGS) entry which is preliminary data.</text>
</comment>
<name>A0A1T2X9Y5_9BACL</name>
<reference evidence="2 3" key="1">
    <citation type="submission" date="2017-01" db="EMBL/GenBank/DDBJ databases">
        <title>Genome analysis of Paenibacillus selenitrireducens ES3-24.</title>
        <authorList>
            <person name="Xu D."/>
            <person name="Yao R."/>
            <person name="Zheng S."/>
        </authorList>
    </citation>
    <scope>NUCLEOTIDE SEQUENCE [LARGE SCALE GENOMIC DNA]</scope>
    <source>
        <strain evidence="2 3">ES3-24</strain>
    </source>
</reference>
<evidence type="ECO:0000313" key="3">
    <source>
        <dbReference type="Proteomes" id="UP000190188"/>
    </source>
</evidence>
<feature type="domain" description="Peptidase S24/S26A/S26B/S26C" evidence="1">
    <location>
        <begin position="4"/>
        <end position="84"/>
    </location>
</feature>
<gene>
    <name evidence="2" type="ORF">BVG16_16215</name>
</gene>
<dbReference type="EMBL" id="MSZX01000006">
    <property type="protein sequence ID" value="OPA76714.1"/>
    <property type="molecule type" value="Genomic_DNA"/>
</dbReference>
<dbReference type="Gene3D" id="2.10.109.10">
    <property type="entry name" value="Umud Fragment, subunit A"/>
    <property type="match status" value="1"/>
</dbReference>
<evidence type="ECO:0000259" key="1">
    <source>
        <dbReference type="Pfam" id="PF00717"/>
    </source>
</evidence>
<sequence>MECDYFYLRVNNDDMVGDLINVGDVVMINRQSEVGPQDIAAIVNDFGIILRRVDRKGCKFILTASNPDLTQDECNDISIIGRVVKALVKIK</sequence>
<dbReference type="OrthoDB" id="194368at2"/>
<dbReference type="Pfam" id="PF00717">
    <property type="entry name" value="Peptidase_S24"/>
    <property type="match status" value="1"/>
</dbReference>